<dbReference type="CDD" id="cd11064">
    <property type="entry name" value="CYP86A"/>
    <property type="match status" value="1"/>
</dbReference>
<keyword evidence="9" id="KW-1185">Reference proteome</keyword>
<dbReference type="Proteomes" id="UP001443914">
    <property type="component" value="Unassembled WGS sequence"/>
</dbReference>
<proteinExistence type="inferred from homology"/>
<keyword evidence="3 6" id="KW-0479">Metal-binding</keyword>
<dbReference type="GO" id="GO:0005506">
    <property type="term" value="F:iron ion binding"/>
    <property type="evidence" value="ECO:0007669"/>
    <property type="project" value="InterPro"/>
</dbReference>
<dbReference type="InterPro" id="IPR002401">
    <property type="entry name" value="Cyt_P450_E_grp-I"/>
</dbReference>
<comment type="caution">
    <text evidence="8">The sequence shown here is derived from an EMBL/GenBank/DDBJ whole genome shotgun (WGS) entry which is preliminary data.</text>
</comment>
<dbReference type="PANTHER" id="PTHR24296">
    <property type="entry name" value="CYTOCHROME P450"/>
    <property type="match status" value="1"/>
</dbReference>
<keyword evidence="6" id="KW-0349">Heme</keyword>
<dbReference type="PRINTS" id="PR00463">
    <property type="entry name" value="EP450I"/>
</dbReference>
<dbReference type="PRINTS" id="PR00385">
    <property type="entry name" value="P450"/>
</dbReference>
<protein>
    <recommendedName>
        <fullName evidence="10">Cytochrome P450</fullName>
    </recommendedName>
</protein>
<keyword evidence="7" id="KW-1133">Transmembrane helix</keyword>
<keyword evidence="7" id="KW-0472">Membrane</keyword>
<evidence type="ECO:0000313" key="9">
    <source>
        <dbReference type="Proteomes" id="UP001443914"/>
    </source>
</evidence>
<dbReference type="InterPro" id="IPR001128">
    <property type="entry name" value="Cyt_P450"/>
</dbReference>
<keyword evidence="7" id="KW-0812">Transmembrane</keyword>
<dbReference type="GO" id="GO:0020037">
    <property type="term" value="F:heme binding"/>
    <property type="evidence" value="ECO:0007669"/>
    <property type="project" value="InterPro"/>
</dbReference>
<comment type="similarity">
    <text evidence="2">Belongs to the cytochrome P450 family.</text>
</comment>
<evidence type="ECO:0000256" key="4">
    <source>
        <dbReference type="ARBA" id="ARBA00023002"/>
    </source>
</evidence>
<dbReference type="AlphaFoldDB" id="A0AAW1LHP5"/>
<accession>A0AAW1LHP5</accession>
<evidence type="ECO:0000256" key="1">
    <source>
        <dbReference type="ARBA" id="ARBA00001971"/>
    </source>
</evidence>
<dbReference type="InterPro" id="IPR036396">
    <property type="entry name" value="Cyt_P450_sf"/>
</dbReference>
<dbReference type="Gene3D" id="1.10.630.10">
    <property type="entry name" value="Cytochrome P450"/>
    <property type="match status" value="1"/>
</dbReference>
<keyword evidence="5 6" id="KW-0408">Iron</keyword>
<dbReference type="EMBL" id="JBDFQZ010000004">
    <property type="protein sequence ID" value="KAK9734544.1"/>
    <property type="molecule type" value="Genomic_DNA"/>
</dbReference>
<feature type="binding site" description="axial binding residue" evidence="6">
    <location>
        <position position="463"/>
    </location>
    <ligand>
        <name>heme</name>
        <dbReference type="ChEBI" id="CHEBI:30413"/>
    </ligand>
    <ligandPart>
        <name>Fe</name>
        <dbReference type="ChEBI" id="CHEBI:18248"/>
    </ligandPart>
</feature>
<evidence type="ECO:0008006" key="10">
    <source>
        <dbReference type="Google" id="ProtNLM"/>
    </source>
</evidence>
<feature type="transmembrane region" description="Helical" evidence="7">
    <location>
        <begin position="7"/>
        <end position="28"/>
    </location>
</feature>
<dbReference type="GO" id="GO:0016705">
    <property type="term" value="F:oxidoreductase activity, acting on paired donors, with incorporation or reduction of molecular oxygen"/>
    <property type="evidence" value="ECO:0007669"/>
    <property type="project" value="InterPro"/>
</dbReference>
<evidence type="ECO:0000256" key="5">
    <source>
        <dbReference type="ARBA" id="ARBA00023004"/>
    </source>
</evidence>
<evidence type="ECO:0000256" key="3">
    <source>
        <dbReference type="ARBA" id="ARBA00022723"/>
    </source>
</evidence>
<name>A0AAW1LHP5_SAPOF</name>
<keyword evidence="4" id="KW-0560">Oxidoreductase</keyword>
<dbReference type="Pfam" id="PF00067">
    <property type="entry name" value="p450"/>
    <property type="match status" value="1"/>
</dbReference>
<reference evidence="8" key="1">
    <citation type="submission" date="2024-03" db="EMBL/GenBank/DDBJ databases">
        <title>WGS assembly of Saponaria officinalis var. Norfolk2.</title>
        <authorList>
            <person name="Jenkins J."/>
            <person name="Shu S."/>
            <person name="Grimwood J."/>
            <person name="Barry K."/>
            <person name="Goodstein D."/>
            <person name="Schmutz J."/>
            <person name="Leebens-Mack J."/>
            <person name="Osbourn A."/>
        </authorList>
    </citation>
    <scope>NUCLEOTIDE SEQUENCE [LARGE SCALE GENOMIC DNA]</scope>
    <source>
        <strain evidence="8">JIC</strain>
    </source>
</reference>
<dbReference type="GO" id="GO:0004497">
    <property type="term" value="F:monooxygenase activity"/>
    <property type="evidence" value="ECO:0007669"/>
    <property type="project" value="InterPro"/>
</dbReference>
<evidence type="ECO:0000256" key="6">
    <source>
        <dbReference type="PIRSR" id="PIRSR602401-1"/>
    </source>
</evidence>
<evidence type="ECO:0000313" key="8">
    <source>
        <dbReference type="EMBL" id="KAK9734544.1"/>
    </source>
</evidence>
<evidence type="ECO:0000256" key="2">
    <source>
        <dbReference type="ARBA" id="ARBA00010617"/>
    </source>
</evidence>
<comment type="cofactor">
    <cofactor evidence="1 6">
        <name>heme</name>
        <dbReference type="ChEBI" id="CHEBI:30413"/>
    </cofactor>
</comment>
<evidence type="ECO:0000256" key="7">
    <source>
        <dbReference type="SAM" id="Phobius"/>
    </source>
</evidence>
<dbReference type="SUPFAM" id="SSF48264">
    <property type="entry name" value="Cytochrome P450"/>
    <property type="match status" value="1"/>
</dbReference>
<organism evidence="8 9">
    <name type="scientific">Saponaria officinalis</name>
    <name type="common">Common soapwort</name>
    <name type="synonym">Lychnis saponaria</name>
    <dbReference type="NCBI Taxonomy" id="3572"/>
    <lineage>
        <taxon>Eukaryota</taxon>
        <taxon>Viridiplantae</taxon>
        <taxon>Streptophyta</taxon>
        <taxon>Embryophyta</taxon>
        <taxon>Tracheophyta</taxon>
        <taxon>Spermatophyta</taxon>
        <taxon>Magnoliopsida</taxon>
        <taxon>eudicotyledons</taxon>
        <taxon>Gunneridae</taxon>
        <taxon>Pentapetalae</taxon>
        <taxon>Caryophyllales</taxon>
        <taxon>Caryophyllaceae</taxon>
        <taxon>Caryophylleae</taxon>
        <taxon>Saponaria</taxon>
    </lineage>
</organism>
<gene>
    <name evidence="8" type="ORF">RND81_04G147000</name>
</gene>
<sequence>MEQNNNICQIFFIFSFIITFSTFSYYLFTYKFMKLINPRSCKCEICDTFITSSWRQRFTNLPDWITFLLSNSPTRTIHIHVLNNIITSNPNNVEHILKTKFDNYPKGKPTLTILGDLLGQGIFNVDGEHWRFQRKLASLELGSNSIRAYAHEVLAHEIVGRLVPTLEEFQSRGTVGGPRGSNNLGPRSNILVFDLQDVFRKFSFDNICKFSFGVDPTGLPGLDQAFDIASNLSAERALQPSSVVWRAKRVLNLGSERRLRAAIKKVNILAETIIKENRENSKFVTKGNLLSRFMGSVTNDKYLRDIVVSFLLAGRDTNASGLTVLFYLLGQHPEVEARIIEESNRVMYPNKPVPEARPMTIPTLEELSKMHYLNAVVYETMRLYPPVQMDSKFASGDDILPDGTRVETGTRVAYHPYAMGRMEDIWGPDCLQFRPERWLNDEGVFKPMNPFKYPVFQAGIRVCLGKEMALLVMKTVTLVLVRRFRIRLADPGWVPRFVPGLSATFKGGIPVVVLDRCLEE</sequence>